<evidence type="ECO:0000256" key="1">
    <source>
        <dbReference type="SAM" id="Phobius"/>
    </source>
</evidence>
<keyword evidence="5" id="KW-1185">Reference proteome</keyword>
<feature type="signal peptide" evidence="2">
    <location>
        <begin position="1"/>
        <end position="25"/>
    </location>
</feature>
<feature type="domain" description="Ice-binding protein C-terminal" evidence="3">
    <location>
        <begin position="183"/>
        <end position="206"/>
    </location>
</feature>
<reference evidence="4 5" key="1">
    <citation type="journal article" date="2013" name="Genome Announc.">
        <title>Draft Genome Sequence of Strain JLT2015T, Belonging to the Family Sphingomonadaceae of the Alphaproteobacteria.</title>
        <authorList>
            <person name="Tang K."/>
            <person name="Liu K."/>
            <person name="Li S."/>
            <person name="Jiao N."/>
        </authorList>
    </citation>
    <scope>NUCLEOTIDE SEQUENCE [LARGE SCALE GENOMIC DNA]</scope>
    <source>
        <strain evidence="4 5">JLT2015</strain>
    </source>
</reference>
<sequence>MIMFNGTKTLATAAAALLFAIPAGAVTINFDELAYDGGSAQFVGSPYSAQGYTFTSTGGVLGDLLPITRYLVYGNQSPSQVDPNGAALVSNREGALNTLTRNDGGLFDFTFIDLAGTMNFGGVGGTVRFYANDNASSFFDLDFASDTELTTFALPFTSVESVTFFGIGDTPFFNFDNVEVSAAVPAPAAFGLLGLGIAGLVAVRRRRFV</sequence>
<dbReference type="EMBL" id="AMRV01000008">
    <property type="protein sequence ID" value="EMD82354.1"/>
    <property type="molecule type" value="Genomic_DNA"/>
</dbReference>
<keyword evidence="1" id="KW-0472">Membrane</keyword>
<gene>
    <name evidence="4" type="ORF">C725_2392</name>
</gene>
<dbReference type="RefSeq" id="WP_008603191.1">
    <property type="nucleotide sequence ID" value="NZ_AMRV01000008.1"/>
</dbReference>
<dbReference type="NCBIfam" id="TIGR02595">
    <property type="entry name" value="PEP_CTERM"/>
    <property type="match status" value="1"/>
</dbReference>
<proteinExistence type="predicted"/>
<accession>M2T770</accession>
<keyword evidence="2" id="KW-0732">Signal</keyword>
<keyword evidence="1" id="KW-1133">Transmembrane helix</keyword>
<dbReference type="InterPro" id="IPR013424">
    <property type="entry name" value="Ice-binding_C"/>
</dbReference>
<protein>
    <recommendedName>
        <fullName evidence="3">Ice-binding protein C-terminal domain-containing protein</fullName>
    </recommendedName>
</protein>
<dbReference type="Pfam" id="PF07589">
    <property type="entry name" value="PEP-CTERM"/>
    <property type="match status" value="1"/>
</dbReference>
<evidence type="ECO:0000256" key="2">
    <source>
        <dbReference type="SAM" id="SignalP"/>
    </source>
</evidence>
<dbReference type="AlphaFoldDB" id="M2T770"/>
<keyword evidence="1" id="KW-0812">Transmembrane</keyword>
<feature type="chain" id="PRO_5004026299" description="Ice-binding protein C-terminal domain-containing protein" evidence="2">
    <location>
        <begin position="26"/>
        <end position="209"/>
    </location>
</feature>
<name>M2T770_9SPHN</name>
<comment type="caution">
    <text evidence="4">The sequence shown here is derived from an EMBL/GenBank/DDBJ whole genome shotgun (WGS) entry which is preliminary data.</text>
</comment>
<evidence type="ECO:0000313" key="5">
    <source>
        <dbReference type="Proteomes" id="UP000011717"/>
    </source>
</evidence>
<feature type="transmembrane region" description="Helical" evidence="1">
    <location>
        <begin position="182"/>
        <end position="203"/>
    </location>
</feature>
<evidence type="ECO:0000259" key="3">
    <source>
        <dbReference type="Pfam" id="PF07589"/>
    </source>
</evidence>
<organism evidence="4 5">
    <name type="scientific">Pacificimonas flava</name>
    <dbReference type="NCBI Taxonomy" id="1234595"/>
    <lineage>
        <taxon>Bacteria</taxon>
        <taxon>Pseudomonadati</taxon>
        <taxon>Pseudomonadota</taxon>
        <taxon>Alphaproteobacteria</taxon>
        <taxon>Sphingomonadales</taxon>
        <taxon>Sphingosinicellaceae</taxon>
        <taxon>Pacificimonas</taxon>
    </lineage>
</organism>
<evidence type="ECO:0000313" key="4">
    <source>
        <dbReference type="EMBL" id="EMD82354.1"/>
    </source>
</evidence>
<dbReference type="Proteomes" id="UP000011717">
    <property type="component" value="Unassembled WGS sequence"/>
</dbReference>